<name>A0ABD2B4T7_VESMC</name>
<dbReference type="EMBL" id="JAYRBN010000100">
    <property type="protein sequence ID" value="KAL2727638.1"/>
    <property type="molecule type" value="Genomic_DNA"/>
</dbReference>
<evidence type="ECO:0000313" key="1">
    <source>
        <dbReference type="EMBL" id="KAL2727638.1"/>
    </source>
</evidence>
<organism evidence="1 2">
    <name type="scientific">Vespula maculifrons</name>
    <name type="common">Eastern yellow jacket</name>
    <name type="synonym">Wasp</name>
    <dbReference type="NCBI Taxonomy" id="7453"/>
    <lineage>
        <taxon>Eukaryota</taxon>
        <taxon>Metazoa</taxon>
        <taxon>Ecdysozoa</taxon>
        <taxon>Arthropoda</taxon>
        <taxon>Hexapoda</taxon>
        <taxon>Insecta</taxon>
        <taxon>Pterygota</taxon>
        <taxon>Neoptera</taxon>
        <taxon>Endopterygota</taxon>
        <taxon>Hymenoptera</taxon>
        <taxon>Apocrita</taxon>
        <taxon>Aculeata</taxon>
        <taxon>Vespoidea</taxon>
        <taxon>Vespidae</taxon>
        <taxon>Vespinae</taxon>
        <taxon>Vespula</taxon>
    </lineage>
</organism>
<comment type="caution">
    <text evidence="1">The sequence shown here is derived from an EMBL/GenBank/DDBJ whole genome shotgun (WGS) entry which is preliminary data.</text>
</comment>
<reference evidence="1 2" key="1">
    <citation type="journal article" date="2024" name="Ann. Entomol. Soc. Am.">
        <title>Genomic analyses of the southern and eastern yellowjacket wasps (Hymenoptera: Vespidae) reveal evolutionary signatures of social life.</title>
        <authorList>
            <person name="Catto M.A."/>
            <person name="Caine P.B."/>
            <person name="Orr S.E."/>
            <person name="Hunt B.G."/>
            <person name="Goodisman M.A.D."/>
        </authorList>
    </citation>
    <scope>NUCLEOTIDE SEQUENCE [LARGE SCALE GENOMIC DNA]</scope>
    <source>
        <strain evidence="1">232</strain>
        <tissue evidence="1">Head and thorax</tissue>
    </source>
</reference>
<accession>A0ABD2B4T7</accession>
<dbReference type="Proteomes" id="UP001607303">
    <property type="component" value="Unassembled WGS sequence"/>
</dbReference>
<dbReference type="AlphaFoldDB" id="A0ABD2B4T7"/>
<keyword evidence="2" id="KW-1185">Reference proteome</keyword>
<evidence type="ECO:0000313" key="2">
    <source>
        <dbReference type="Proteomes" id="UP001607303"/>
    </source>
</evidence>
<gene>
    <name evidence="1" type="ORF">V1477_016914</name>
</gene>
<proteinExistence type="predicted"/>
<protein>
    <submittedName>
        <fullName evidence="1">Uncharacterized protein</fullName>
    </submittedName>
</protein>
<sequence length="101" mass="11183">MVRCAKRVQEESAFTSTSILYSLSSNANLLELFYPRKVAELGSSISSKEHTYALTALRVNAVTIGEPASASLTAACYRDWLLYENKIRKQSKSRCDNVSTA</sequence>